<dbReference type="EMBL" id="JBBPBN010000043">
    <property type="protein sequence ID" value="KAK8997179.1"/>
    <property type="molecule type" value="Genomic_DNA"/>
</dbReference>
<keyword evidence="2" id="KW-1185">Reference proteome</keyword>
<dbReference type="Proteomes" id="UP001396334">
    <property type="component" value="Unassembled WGS sequence"/>
</dbReference>
<evidence type="ECO:0000313" key="1">
    <source>
        <dbReference type="EMBL" id="KAK8997179.1"/>
    </source>
</evidence>
<evidence type="ECO:0000313" key="2">
    <source>
        <dbReference type="Proteomes" id="UP001396334"/>
    </source>
</evidence>
<organism evidence="1 2">
    <name type="scientific">Hibiscus sabdariffa</name>
    <name type="common">roselle</name>
    <dbReference type="NCBI Taxonomy" id="183260"/>
    <lineage>
        <taxon>Eukaryota</taxon>
        <taxon>Viridiplantae</taxon>
        <taxon>Streptophyta</taxon>
        <taxon>Embryophyta</taxon>
        <taxon>Tracheophyta</taxon>
        <taxon>Spermatophyta</taxon>
        <taxon>Magnoliopsida</taxon>
        <taxon>eudicotyledons</taxon>
        <taxon>Gunneridae</taxon>
        <taxon>Pentapetalae</taxon>
        <taxon>rosids</taxon>
        <taxon>malvids</taxon>
        <taxon>Malvales</taxon>
        <taxon>Malvaceae</taxon>
        <taxon>Malvoideae</taxon>
        <taxon>Hibiscus</taxon>
    </lineage>
</organism>
<sequence length="180" mass="18814">MKMVPHLEAVGGVPKVPGALDGVGSGAGISRGVEEPAASIEGNAIPHAGSVNVNLVGDLDIGLNFGCGLEARPCRNLSPLSGLASIGVEKVAGSNSAVKLDPKAHASGDANRQYKSWAEQINEKVSVGYSDARDTIEEENSEDEPVRRSWGIARNLAEIDSLVCDYLSVRFQFAEGLVDS</sequence>
<gene>
    <name evidence="1" type="ORF">V6N11_020663</name>
</gene>
<comment type="caution">
    <text evidence="1">The sequence shown here is derived from an EMBL/GenBank/DDBJ whole genome shotgun (WGS) entry which is preliminary data.</text>
</comment>
<accession>A0ABR2Q952</accession>
<reference evidence="1 2" key="1">
    <citation type="journal article" date="2024" name="G3 (Bethesda)">
        <title>Genome assembly of Hibiscus sabdariffa L. provides insights into metabolisms of medicinal natural products.</title>
        <authorList>
            <person name="Kim T."/>
        </authorList>
    </citation>
    <scope>NUCLEOTIDE SEQUENCE [LARGE SCALE GENOMIC DNA]</scope>
    <source>
        <strain evidence="1">TK-2024</strain>
        <tissue evidence="1">Old leaves</tissue>
    </source>
</reference>
<name>A0ABR2Q952_9ROSI</name>
<proteinExistence type="predicted"/>
<protein>
    <submittedName>
        <fullName evidence="1">Uncharacterized protein</fullName>
    </submittedName>
</protein>